<name>W9R7U1_9ROSA</name>
<dbReference type="OrthoDB" id="8062037at2759"/>
<dbReference type="STRING" id="981085.W9R7U1"/>
<dbReference type="FunFam" id="3.30.40.10:FF:000022">
    <property type="entry name" value="E3 ubiquitin-protein ligase RING1-like"/>
    <property type="match status" value="1"/>
</dbReference>
<feature type="region of interest" description="Disordered" evidence="9">
    <location>
        <begin position="83"/>
        <end position="103"/>
    </location>
</feature>
<dbReference type="PANTHER" id="PTHR15710:SF187">
    <property type="entry name" value="RING-TYPE E3 UBIQUITIN TRANSFERASE"/>
    <property type="match status" value="1"/>
</dbReference>
<keyword evidence="12" id="KW-1185">Reference proteome</keyword>
<dbReference type="EC" id="2.3.2.27" evidence="2"/>
<evidence type="ECO:0000256" key="1">
    <source>
        <dbReference type="ARBA" id="ARBA00000900"/>
    </source>
</evidence>
<keyword evidence="3" id="KW-0808">Transferase</keyword>
<evidence type="ECO:0000256" key="2">
    <source>
        <dbReference type="ARBA" id="ARBA00012483"/>
    </source>
</evidence>
<dbReference type="Proteomes" id="UP000030645">
    <property type="component" value="Unassembled WGS sequence"/>
</dbReference>
<keyword evidence="4" id="KW-0479">Metal-binding</keyword>
<gene>
    <name evidence="11" type="ORF">L484_002676</name>
</gene>
<proteinExistence type="predicted"/>
<evidence type="ECO:0000256" key="3">
    <source>
        <dbReference type="ARBA" id="ARBA00022679"/>
    </source>
</evidence>
<comment type="catalytic activity">
    <reaction evidence="1">
        <text>S-ubiquitinyl-[E2 ubiquitin-conjugating enzyme]-L-cysteine + [acceptor protein]-L-lysine = [E2 ubiquitin-conjugating enzyme]-L-cysteine + N(6)-ubiquitinyl-[acceptor protein]-L-lysine.</text>
        <dbReference type="EC" id="2.3.2.27"/>
    </reaction>
</comment>
<evidence type="ECO:0000256" key="9">
    <source>
        <dbReference type="SAM" id="MobiDB-lite"/>
    </source>
</evidence>
<dbReference type="PROSITE" id="PS50089">
    <property type="entry name" value="ZF_RING_2"/>
    <property type="match status" value="1"/>
</dbReference>
<dbReference type="InterPro" id="IPR039525">
    <property type="entry name" value="RNF126-like_zinc-ribbon"/>
</dbReference>
<dbReference type="KEGG" id="mnt:21386237"/>
<evidence type="ECO:0000256" key="8">
    <source>
        <dbReference type="PROSITE-ProRule" id="PRU00175"/>
    </source>
</evidence>
<dbReference type="PANTHER" id="PTHR15710">
    <property type="entry name" value="E3 UBIQUITIN-PROTEIN LIGASE PRAJA"/>
    <property type="match status" value="1"/>
</dbReference>
<keyword evidence="6" id="KW-0833">Ubl conjugation pathway</keyword>
<evidence type="ECO:0000313" key="12">
    <source>
        <dbReference type="Proteomes" id="UP000030645"/>
    </source>
</evidence>
<dbReference type="GO" id="GO:0005737">
    <property type="term" value="C:cytoplasm"/>
    <property type="evidence" value="ECO:0007669"/>
    <property type="project" value="TreeGrafter"/>
</dbReference>
<dbReference type="InterPro" id="IPR001841">
    <property type="entry name" value="Znf_RING"/>
</dbReference>
<feature type="compositionally biased region" description="Acidic residues" evidence="9">
    <location>
        <begin position="83"/>
        <end position="96"/>
    </location>
</feature>
<evidence type="ECO:0000256" key="5">
    <source>
        <dbReference type="ARBA" id="ARBA00022771"/>
    </source>
</evidence>
<reference evidence="12" key="1">
    <citation type="submission" date="2013-01" db="EMBL/GenBank/DDBJ databases">
        <title>Draft Genome Sequence of a Mulberry Tree, Morus notabilis C.K. Schneid.</title>
        <authorList>
            <person name="He N."/>
            <person name="Zhao S."/>
        </authorList>
    </citation>
    <scope>NUCLEOTIDE SEQUENCE</scope>
</reference>
<evidence type="ECO:0000259" key="10">
    <source>
        <dbReference type="PROSITE" id="PS50089"/>
    </source>
</evidence>
<keyword evidence="5 8" id="KW-0863">Zinc-finger</keyword>
<dbReference type="AlphaFoldDB" id="W9R7U1"/>
<keyword evidence="7" id="KW-0862">Zinc</keyword>
<evidence type="ECO:0000256" key="6">
    <source>
        <dbReference type="ARBA" id="ARBA00022786"/>
    </source>
</evidence>
<evidence type="ECO:0000313" key="11">
    <source>
        <dbReference type="EMBL" id="EXB75454.1"/>
    </source>
</evidence>
<accession>W9R7U1</accession>
<dbReference type="InterPro" id="IPR013083">
    <property type="entry name" value="Znf_RING/FYVE/PHD"/>
</dbReference>
<dbReference type="SUPFAM" id="SSF57850">
    <property type="entry name" value="RING/U-box"/>
    <property type="match status" value="1"/>
</dbReference>
<organism evidence="11 12">
    <name type="scientific">Morus notabilis</name>
    <dbReference type="NCBI Taxonomy" id="981085"/>
    <lineage>
        <taxon>Eukaryota</taxon>
        <taxon>Viridiplantae</taxon>
        <taxon>Streptophyta</taxon>
        <taxon>Embryophyta</taxon>
        <taxon>Tracheophyta</taxon>
        <taxon>Spermatophyta</taxon>
        <taxon>Magnoliopsida</taxon>
        <taxon>eudicotyledons</taxon>
        <taxon>Gunneridae</taxon>
        <taxon>Pentapetalae</taxon>
        <taxon>rosids</taxon>
        <taxon>fabids</taxon>
        <taxon>Rosales</taxon>
        <taxon>Moraceae</taxon>
        <taxon>Moreae</taxon>
        <taxon>Morus</taxon>
    </lineage>
</organism>
<dbReference type="Pfam" id="PF14369">
    <property type="entry name" value="Zn_ribbon_19"/>
    <property type="match status" value="1"/>
</dbReference>
<dbReference type="GO" id="GO:0008270">
    <property type="term" value="F:zinc ion binding"/>
    <property type="evidence" value="ECO:0007669"/>
    <property type="project" value="UniProtKB-KW"/>
</dbReference>
<dbReference type="GO" id="GO:0061630">
    <property type="term" value="F:ubiquitin protein ligase activity"/>
    <property type="evidence" value="ECO:0007669"/>
    <property type="project" value="UniProtKB-EC"/>
</dbReference>
<dbReference type="EMBL" id="KE344681">
    <property type="protein sequence ID" value="EXB75454.1"/>
    <property type="molecule type" value="Genomic_DNA"/>
</dbReference>
<dbReference type="GO" id="GO:0016567">
    <property type="term" value="P:protein ubiquitination"/>
    <property type="evidence" value="ECO:0007669"/>
    <property type="project" value="TreeGrafter"/>
</dbReference>
<dbReference type="Gene3D" id="3.30.40.10">
    <property type="entry name" value="Zinc/RING finger domain, C3HC4 (zinc finger)"/>
    <property type="match status" value="1"/>
</dbReference>
<dbReference type="SMART" id="SM00184">
    <property type="entry name" value="RING"/>
    <property type="match status" value="1"/>
</dbReference>
<sequence length="281" mass="31372">MSKTTTSATTMEEEERERQTYWCHECDMSVSLSSSSSSPIQCPHCSGDFLELMDSPLSPLSSPLPSLLDHALLRRLIHHLSSSEEDGGDFSVEDDSSGPLPASKSSIAAIPTIEISDVDLCCAVCKDRFVAGAAAKRLPCSHLYHADCILPWLELHNSCPLCRFRLPLEEKSKSKKSPDLGEVFESSEEMVLMAEDWFDYASTLRYIARRHNLVFSEVEEEEVENDGGAGARPVAVSSSSVSENSRFVTLSLALTSWYYWKIFLAFFRICRVLAVIWEDLE</sequence>
<dbReference type="Pfam" id="PF13639">
    <property type="entry name" value="zf-RING_2"/>
    <property type="match status" value="1"/>
</dbReference>
<evidence type="ECO:0000256" key="7">
    <source>
        <dbReference type="ARBA" id="ARBA00022833"/>
    </source>
</evidence>
<feature type="domain" description="RING-type" evidence="10">
    <location>
        <begin position="122"/>
        <end position="163"/>
    </location>
</feature>
<evidence type="ECO:0000256" key="4">
    <source>
        <dbReference type="ARBA" id="ARBA00022723"/>
    </source>
</evidence>
<protein>
    <recommendedName>
        <fullName evidence="2">RING-type E3 ubiquitin transferase</fullName>
        <ecNumber evidence="2">2.3.2.27</ecNumber>
    </recommendedName>
</protein>
<dbReference type="eggNOG" id="KOG0800">
    <property type="taxonomic scope" value="Eukaryota"/>
</dbReference>